<dbReference type="AlphaFoldDB" id="A0A2I0JDI0"/>
<reference evidence="2 3" key="1">
    <citation type="submission" date="2017-11" db="EMBL/GenBank/DDBJ databases">
        <title>De-novo sequencing of pomegranate (Punica granatum L.) genome.</title>
        <authorList>
            <person name="Akparov Z."/>
            <person name="Amiraslanov A."/>
            <person name="Hajiyeva S."/>
            <person name="Abbasov M."/>
            <person name="Kaur K."/>
            <person name="Hamwieh A."/>
            <person name="Solovyev V."/>
            <person name="Salamov A."/>
            <person name="Braich B."/>
            <person name="Kosarev P."/>
            <person name="Mahmoud A."/>
            <person name="Hajiyev E."/>
            <person name="Babayeva S."/>
            <person name="Izzatullayeva V."/>
            <person name="Mammadov A."/>
            <person name="Mammadov A."/>
            <person name="Sharifova S."/>
            <person name="Ojaghi J."/>
            <person name="Eynullazada K."/>
            <person name="Bayramov B."/>
            <person name="Abdulazimova A."/>
            <person name="Shahmuradov I."/>
        </authorList>
    </citation>
    <scope>NUCLEOTIDE SEQUENCE [LARGE SCALE GENOMIC DNA]</scope>
    <source>
        <strain evidence="3">cv. AG2017</strain>
        <tissue evidence="2">Leaf</tissue>
    </source>
</reference>
<proteinExistence type="predicted"/>
<protein>
    <recommendedName>
        <fullName evidence="1">NAA35-like TPR repeats domain-containing protein</fullName>
    </recommendedName>
</protein>
<dbReference type="InterPro" id="IPR057982">
    <property type="entry name" value="TPR_NAA35"/>
</dbReference>
<evidence type="ECO:0000259" key="1">
    <source>
        <dbReference type="Pfam" id="PF25789"/>
    </source>
</evidence>
<dbReference type="Proteomes" id="UP000233551">
    <property type="component" value="Unassembled WGS sequence"/>
</dbReference>
<dbReference type="PANTHER" id="PTHR21373">
    <property type="entry name" value="GLUCOSE REPRESSIBLE PROTEIN MAK10"/>
    <property type="match status" value="1"/>
</dbReference>
<dbReference type="EMBL" id="PGOL01001788">
    <property type="protein sequence ID" value="PKI54314.1"/>
    <property type="molecule type" value="Genomic_DNA"/>
</dbReference>
<dbReference type="PANTHER" id="PTHR21373:SF0">
    <property type="entry name" value="N-ALPHA-ACETYLTRANSFERASE 35, NATC AUXILIARY SUBUNIT"/>
    <property type="match status" value="1"/>
</dbReference>
<keyword evidence="3" id="KW-1185">Reference proteome</keyword>
<evidence type="ECO:0000313" key="3">
    <source>
        <dbReference type="Proteomes" id="UP000233551"/>
    </source>
</evidence>
<gene>
    <name evidence="2" type="ORF">CRG98_025282</name>
</gene>
<dbReference type="STRING" id="22663.A0A2I0JDI0"/>
<organism evidence="2 3">
    <name type="scientific">Punica granatum</name>
    <name type="common">Pomegranate</name>
    <dbReference type="NCBI Taxonomy" id="22663"/>
    <lineage>
        <taxon>Eukaryota</taxon>
        <taxon>Viridiplantae</taxon>
        <taxon>Streptophyta</taxon>
        <taxon>Embryophyta</taxon>
        <taxon>Tracheophyta</taxon>
        <taxon>Spermatophyta</taxon>
        <taxon>Magnoliopsida</taxon>
        <taxon>eudicotyledons</taxon>
        <taxon>Gunneridae</taxon>
        <taxon>Pentapetalae</taxon>
        <taxon>rosids</taxon>
        <taxon>malvids</taxon>
        <taxon>Myrtales</taxon>
        <taxon>Lythraceae</taxon>
        <taxon>Punica</taxon>
    </lineage>
</organism>
<evidence type="ECO:0000313" key="2">
    <source>
        <dbReference type="EMBL" id="PKI54314.1"/>
    </source>
</evidence>
<dbReference type="GO" id="GO:0031417">
    <property type="term" value="C:NatC complex"/>
    <property type="evidence" value="ECO:0007669"/>
    <property type="project" value="InterPro"/>
</dbReference>
<dbReference type="Pfam" id="PF25789">
    <property type="entry name" value="TPR_NAA35"/>
    <property type="match status" value="1"/>
</dbReference>
<accession>A0A2I0JDI0</accession>
<dbReference type="InterPro" id="IPR007244">
    <property type="entry name" value="Naa35_N"/>
</dbReference>
<name>A0A2I0JDI0_PUNGR</name>
<sequence length="86" mass="9734">MECVIQLGQLVINLLRILCANSAWQRRKLGKILQDWRVTYIQLELALRSKFGEPSGTPSGEETVFQESISLSVNIVFPIGIRLGYK</sequence>
<comment type="caution">
    <text evidence="2">The sequence shown here is derived from an EMBL/GenBank/DDBJ whole genome shotgun (WGS) entry which is preliminary data.</text>
</comment>
<feature type="domain" description="NAA35-like TPR repeats" evidence="1">
    <location>
        <begin position="2"/>
        <end position="62"/>
    </location>
</feature>